<dbReference type="STRING" id="1123350.SAMN02744040_00603"/>
<sequence>MGEKVIVLEDAITKMKFDYLYNGNEKYLKFCKRLYGIDYKKWSSYFWELYIIKLFEEELRERISEILNAKDISHKIAGDTQEERERIIIYNYIQGYIFGYNNLNLIKRLNNISKKVFEDRKANKIHISQIMRSRYMINYNEYINMESKRADSKKGIEDIVYNFCIDCVYPKLKKLNFSNSFVLIKNSVYDIVLKDCIEKNREGIWDGVISKVVRIIDKKYSILM</sequence>
<evidence type="ECO:0000313" key="1">
    <source>
        <dbReference type="EMBL" id="SHH03350.1"/>
    </source>
</evidence>
<protein>
    <submittedName>
        <fullName evidence="1">Uncharacterized protein</fullName>
    </submittedName>
</protein>
<reference evidence="2" key="1">
    <citation type="submission" date="2016-11" db="EMBL/GenBank/DDBJ databases">
        <authorList>
            <person name="Varghese N."/>
            <person name="Submissions S."/>
        </authorList>
    </citation>
    <scope>NUCLEOTIDE SEQUENCE [LARGE SCALE GENOMIC DNA]</scope>
    <source>
        <strain evidence="2">DSM 15285</strain>
    </source>
</reference>
<keyword evidence="2" id="KW-1185">Reference proteome</keyword>
<name>A0A1M5PNR2_9FIRM</name>
<accession>A0A1M5PNR2</accession>
<dbReference type="Proteomes" id="UP000242520">
    <property type="component" value="Unassembled WGS sequence"/>
</dbReference>
<proteinExistence type="predicted"/>
<dbReference type="RefSeq" id="WP_072723457.1">
    <property type="nucleotide sequence ID" value="NZ_FQXH01000006.1"/>
</dbReference>
<dbReference type="EMBL" id="FQXH01000006">
    <property type="protein sequence ID" value="SHH03350.1"/>
    <property type="molecule type" value="Genomic_DNA"/>
</dbReference>
<evidence type="ECO:0000313" key="2">
    <source>
        <dbReference type="Proteomes" id="UP000242520"/>
    </source>
</evidence>
<dbReference type="OrthoDB" id="1749954at2"/>
<organism evidence="1 2">
    <name type="scientific">Tepidibacter thalassicus DSM 15285</name>
    <dbReference type="NCBI Taxonomy" id="1123350"/>
    <lineage>
        <taxon>Bacteria</taxon>
        <taxon>Bacillati</taxon>
        <taxon>Bacillota</taxon>
        <taxon>Clostridia</taxon>
        <taxon>Peptostreptococcales</taxon>
        <taxon>Peptostreptococcaceae</taxon>
        <taxon>Tepidibacter</taxon>
    </lineage>
</organism>
<dbReference type="AlphaFoldDB" id="A0A1M5PNR2"/>
<gene>
    <name evidence="1" type="ORF">SAMN02744040_00603</name>
</gene>